<name>A0A8F9XIQ3_9BACT</name>
<sequence length="235" mass="26435">MMTRWKVPGILAAVAVAGLGLAPVARRAESKTPRVGGLRAAAADVLWLRAYVQWERHDRAGVMAELWLTTTLNPEPVYFWLNGARMIAHDMSTWRIDAAGKSGEGEATKIEAEQARVALRWLDRAELAHPGDVRLQLERASITLIRLHDVRRAALLYRRAAERPGAPFFAGRLAAELWRRAGEPAEAYRWLCEWYPTLPANDEAAEAPLVLARIRELERTLHVPAHETFREPATR</sequence>
<gene>
    <name evidence="1" type="ORF">K0B96_08550</name>
</gene>
<protein>
    <submittedName>
        <fullName evidence="1">Uncharacterized protein</fullName>
    </submittedName>
</protein>
<dbReference type="RefSeq" id="WP_220166101.1">
    <property type="nucleotide sequence ID" value="NZ_CP080507.1"/>
</dbReference>
<keyword evidence="2" id="KW-1185">Reference proteome</keyword>
<evidence type="ECO:0000313" key="1">
    <source>
        <dbReference type="EMBL" id="QYM80635.1"/>
    </source>
</evidence>
<organism evidence="1 2">
    <name type="scientific">Horticoccus luteus</name>
    <dbReference type="NCBI Taxonomy" id="2862869"/>
    <lineage>
        <taxon>Bacteria</taxon>
        <taxon>Pseudomonadati</taxon>
        <taxon>Verrucomicrobiota</taxon>
        <taxon>Opitutia</taxon>
        <taxon>Opitutales</taxon>
        <taxon>Opitutaceae</taxon>
        <taxon>Horticoccus</taxon>
    </lineage>
</organism>
<dbReference type="EMBL" id="CP080507">
    <property type="protein sequence ID" value="QYM80635.1"/>
    <property type="molecule type" value="Genomic_DNA"/>
</dbReference>
<dbReference type="Proteomes" id="UP000825051">
    <property type="component" value="Chromosome"/>
</dbReference>
<dbReference type="AlphaFoldDB" id="A0A8F9XIQ3"/>
<dbReference type="KEGG" id="ole:K0B96_08550"/>
<proteinExistence type="predicted"/>
<reference evidence="1" key="1">
    <citation type="submission" date="2021-08" db="EMBL/GenBank/DDBJ databases">
        <title>Genome of a novel bacterium of the phylum Verrucomicrobia, Oleiharenicola sp. KSB-15.</title>
        <authorList>
            <person name="Chung J.-H."/>
            <person name="Ahn J.-H."/>
            <person name="Yoon Y."/>
            <person name="Kim D.-Y."/>
            <person name="An S.-H."/>
            <person name="Park I."/>
            <person name="Yeon J."/>
        </authorList>
    </citation>
    <scope>NUCLEOTIDE SEQUENCE</scope>
    <source>
        <strain evidence="1">KSB-15</strain>
    </source>
</reference>
<accession>A0A8F9XIQ3</accession>
<evidence type="ECO:0000313" key="2">
    <source>
        <dbReference type="Proteomes" id="UP000825051"/>
    </source>
</evidence>